<keyword evidence="3" id="KW-1185">Reference proteome</keyword>
<evidence type="ECO:0000313" key="2">
    <source>
        <dbReference type="EMBL" id="GIY75112.1"/>
    </source>
</evidence>
<gene>
    <name evidence="2" type="ORF">CDAR_372041</name>
</gene>
<comment type="caution">
    <text evidence="2">The sequence shown here is derived from an EMBL/GenBank/DDBJ whole genome shotgun (WGS) entry which is preliminary data.</text>
</comment>
<keyword evidence="1" id="KW-0472">Membrane</keyword>
<organism evidence="2 3">
    <name type="scientific">Caerostris darwini</name>
    <dbReference type="NCBI Taxonomy" id="1538125"/>
    <lineage>
        <taxon>Eukaryota</taxon>
        <taxon>Metazoa</taxon>
        <taxon>Ecdysozoa</taxon>
        <taxon>Arthropoda</taxon>
        <taxon>Chelicerata</taxon>
        <taxon>Arachnida</taxon>
        <taxon>Araneae</taxon>
        <taxon>Araneomorphae</taxon>
        <taxon>Entelegynae</taxon>
        <taxon>Araneoidea</taxon>
        <taxon>Araneidae</taxon>
        <taxon>Caerostris</taxon>
    </lineage>
</organism>
<protein>
    <submittedName>
        <fullName evidence="2">Uncharacterized protein</fullName>
    </submittedName>
</protein>
<sequence>MFYNNHPSHLIYNTNTQQQFPGEESHKSVKQKLLTMKSCLLAVFLWVAVLAVVVGLSRAAPHHHRDHDRREAVEMLAAGLIAKMLSEIHG</sequence>
<accession>A0AAV4VXG5</accession>
<dbReference type="AlphaFoldDB" id="A0AAV4VXG5"/>
<name>A0AAV4VXG5_9ARAC</name>
<proteinExistence type="predicted"/>
<dbReference type="Proteomes" id="UP001054837">
    <property type="component" value="Unassembled WGS sequence"/>
</dbReference>
<keyword evidence="1" id="KW-0812">Transmembrane</keyword>
<evidence type="ECO:0000256" key="1">
    <source>
        <dbReference type="SAM" id="Phobius"/>
    </source>
</evidence>
<evidence type="ECO:0000313" key="3">
    <source>
        <dbReference type="Proteomes" id="UP001054837"/>
    </source>
</evidence>
<feature type="transmembrane region" description="Helical" evidence="1">
    <location>
        <begin position="40"/>
        <end position="60"/>
    </location>
</feature>
<reference evidence="2 3" key="1">
    <citation type="submission" date="2021-06" db="EMBL/GenBank/DDBJ databases">
        <title>Caerostris darwini draft genome.</title>
        <authorList>
            <person name="Kono N."/>
            <person name="Arakawa K."/>
        </authorList>
    </citation>
    <scope>NUCLEOTIDE SEQUENCE [LARGE SCALE GENOMIC DNA]</scope>
</reference>
<dbReference type="EMBL" id="BPLQ01013825">
    <property type="protein sequence ID" value="GIY75112.1"/>
    <property type="molecule type" value="Genomic_DNA"/>
</dbReference>
<keyword evidence="1" id="KW-1133">Transmembrane helix</keyword>